<evidence type="ECO:0000313" key="2">
    <source>
        <dbReference type="EMBL" id="KVW98891.1"/>
    </source>
</evidence>
<accession>A0A106BUH4</accession>
<keyword evidence="1" id="KW-0472">Membrane</keyword>
<reference evidence="2 3" key="1">
    <citation type="journal article" date="2015" name="Appl. Environ. Microbiol.">
        <title>Aerobic and Anaerobic Thiosulfate Oxidation by a Cold-Adapted, Subglacial Chemoautotroph.</title>
        <authorList>
            <person name="Harrold Z.R."/>
            <person name="Skidmore M.L."/>
            <person name="Hamilton T.L."/>
            <person name="Desch L."/>
            <person name="Amada K."/>
            <person name="van Gelder W."/>
            <person name="Glover K."/>
            <person name="Roden E.E."/>
            <person name="Boyd E.S."/>
        </authorList>
    </citation>
    <scope>NUCLEOTIDE SEQUENCE [LARGE SCALE GENOMIC DNA]</scope>
    <source>
        <strain evidence="2 3">RG</strain>
    </source>
</reference>
<protein>
    <recommendedName>
        <fullName evidence="4">Alkaline phytoceramidase</fullName>
    </recommendedName>
</protein>
<sequence length="91" mass="10010">LYGLVHFYPALLIPLLMWLFAPRYTRGRDLLVVLALYATALVAERLDQEVFAAGGWISGHSVKHVLAAVAAAWAVRMLRLRNPAPGASQAR</sequence>
<keyword evidence="1" id="KW-1133">Transmembrane helix</keyword>
<dbReference type="AlphaFoldDB" id="A0A106BUH4"/>
<organism evidence="2 3">
    <name type="scientific">Thiobacillus denitrificans</name>
    <dbReference type="NCBI Taxonomy" id="36861"/>
    <lineage>
        <taxon>Bacteria</taxon>
        <taxon>Pseudomonadati</taxon>
        <taxon>Pseudomonadota</taxon>
        <taxon>Betaproteobacteria</taxon>
        <taxon>Nitrosomonadales</taxon>
        <taxon>Thiobacillaceae</taxon>
        <taxon>Thiobacillus</taxon>
    </lineage>
</organism>
<proteinExistence type="predicted"/>
<dbReference type="PATRIC" id="fig|36861.3.peg.3459"/>
<keyword evidence="3" id="KW-1185">Reference proteome</keyword>
<evidence type="ECO:0000313" key="3">
    <source>
        <dbReference type="Proteomes" id="UP000064243"/>
    </source>
</evidence>
<comment type="caution">
    <text evidence="2">The sequence shown here is derived from an EMBL/GenBank/DDBJ whole genome shotgun (WGS) entry which is preliminary data.</text>
</comment>
<evidence type="ECO:0008006" key="4">
    <source>
        <dbReference type="Google" id="ProtNLM"/>
    </source>
</evidence>
<dbReference type="PANTHER" id="PTHR34368:SF1">
    <property type="entry name" value="OS01G0962200 PROTEIN"/>
    <property type="match status" value="1"/>
</dbReference>
<gene>
    <name evidence="2" type="ORF">ABW22_02895</name>
</gene>
<keyword evidence="1" id="KW-0812">Transmembrane</keyword>
<feature type="non-terminal residue" evidence="2">
    <location>
        <position position="1"/>
    </location>
</feature>
<feature type="transmembrane region" description="Helical" evidence="1">
    <location>
        <begin position="6"/>
        <end position="21"/>
    </location>
</feature>
<evidence type="ECO:0000256" key="1">
    <source>
        <dbReference type="SAM" id="Phobius"/>
    </source>
</evidence>
<dbReference type="EMBL" id="LDUG01000009">
    <property type="protein sequence ID" value="KVW98891.1"/>
    <property type="molecule type" value="Genomic_DNA"/>
</dbReference>
<name>A0A106BUH4_THIDE</name>
<dbReference type="PANTHER" id="PTHR34368">
    <property type="entry name" value="OS01G0962200 PROTEIN"/>
    <property type="match status" value="1"/>
</dbReference>
<dbReference type="Proteomes" id="UP000064243">
    <property type="component" value="Unassembled WGS sequence"/>
</dbReference>